<accession>A0ABS0BXF2</accession>
<dbReference type="RefSeq" id="WP_185978614.1">
    <property type="nucleotide sequence ID" value="NZ_JACBGI020000018.1"/>
</dbReference>
<dbReference type="Proteomes" id="UP001193680">
    <property type="component" value="Unassembled WGS sequence"/>
</dbReference>
<dbReference type="PIRSF" id="PIRSF028744">
    <property type="entry name" value="Addict_mod_HI1419"/>
    <property type="match status" value="1"/>
</dbReference>
<evidence type="ECO:0000313" key="1">
    <source>
        <dbReference type="EMBL" id="MBF6058470.1"/>
    </source>
</evidence>
<evidence type="ECO:0000313" key="2">
    <source>
        <dbReference type="Proteomes" id="UP001193680"/>
    </source>
</evidence>
<organism evidence="1 2">
    <name type="scientific">Thiomicrorhabdus heinhorstiae</name>
    <dbReference type="NCBI Taxonomy" id="2748010"/>
    <lineage>
        <taxon>Bacteria</taxon>
        <taxon>Pseudomonadati</taxon>
        <taxon>Pseudomonadota</taxon>
        <taxon>Gammaproteobacteria</taxon>
        <taxon>Thiotrichales</taxon>
        <taxon>Piscirickettsiaceae</taxon>
        <taxon>Thiomicrorhabdus</taxon>
    </lineage>
</organism>
<dbReference type="PANTHER" id="PTHR41791:SF1">
    <property type="entry name" value="SSL7039 PROTEIN"/>
    <property type="match status" value="1"/>
</dbReference>
<dbReference type="PANTHER" id="PTHR41791">
    <property type="entry name" value="SSL7039 PROTEIN"/>
    <property type="match status" value="1"/>
</dbReference>
<dbReference type="NCBIfam" id="TIGR02683">
    <property type="entry name" value="upstrm_HI1419"/>
    <property type="match status" value="1"/>
</dbReference>
<keyword evidence="2" id="KW-1185">Reference proteome</keyword>
<protein>
    <submittedName>
        <fullName evidence="1">Type II toxin-antitoxin system RelE/ParE family toxin</fullName>
    </submittedName>
</protein>
<dbReference type="EMBL" id="JACBGI020000018">
    <property type="protein sequence ID" value="MBF6058470.1"/>
    <property type="molecule type" value="Genomic_DNA"/>
</dbReference>
<name>A0ABS0BXF2_9GAMM</name>
<reference evidence="1 2" key="1">
    <citation type="submission" date="2020-06" db="EMBL/GenBank/DDBJ databases">
        <authorList>
            <person name="Scott K."/>
        </authorList>
    </citation>
    <scope>NUCLEOTIDE SEQUENCE [LARGE SCALE GENOMIC DNA]</scope>
    <source>
        <strain evidence="1 2">HH1</strain>
    </source>
</reference>
<gene>
    <name evidence="1" type="ORF">H8792_008960</name>
</gene>
<dbReference type="InterPro" id="IPR014056">
    <property type="entry name" value="TypeIITA-like_toxin_pred"/>
</dbReference>
<comment type="caution">
    <text evidence="1">The sequence shown here is derived from an EMBL/GenBank/DDBJ whole genome shotgun (WGS) entry which is preliminary data.</text>
</comment>
<proteinExistence type="predicted"/>
<reference evidence="1 2" key="2">
    <citation type="submission" date="2020-11" db="EMBL/GenBank/DDBJ databases">
        <title>Sulfur oxidizing isolate from Hospital Hole Sinkhole.</title>
        <authorList>
            <person name="Scott K.M."/>
        </authorList>
    </citation>
    <scope>NUCLEOTIDE SEQUENCE [LARGE SCALE GENOMIC DNA]</scope>
    <source>
        <strain evidence="1 2">HH1</strain>
    </source>
</reference>
<sequence length="98" mass="11635">MKIQKFWLDGFCPFDESLNQIKDKHARARILTRLRRLELGNRGDFKNIEGNLYELRIDVGKGWRVYYQQQGNDFVLLYLTGNKATQSKDIEKVKGWIK</sequence>